<keyword evidence="2" id="KW-0347">Helicase</keyword>
<evidence type="ECO:0000313" key="4">
    <source>
        <dbReference type="Proteomes" id="UP000198548"/>
    </source>
</evidence>
<reference evidence="2 5" key="2">
    <citation type="submission" date="2019-07" db="EMBL/GenBank/DDBJ databases">
        <title>Whole genome shotgun sequence of Alkalibacterium putridalgicola NBRC 103243.</title>
        <authorList>
            <person name="Hosoyama A."/>
            <person name="Uohara A."/>
            <person name="Ohji S."/>
            <person name="Ichikawa N."/>
        </authorList>
    </citation>
    <scope>NUCLEOTIDE SEQUENCE [LARGE SCALE GENOMIC DNA]</scope>
    <source>
        <strain evidence="2 5">NBRC 103243</strain>
    </source>
</reference>
<evidence type="ECO:0000259" key="1">
    <source>
        <dbReference type="Pfam" id="PF08000"/>
    </source>
</evidence>
<dbReference type="RefSeq" id="WP_091486548.1">
    <property type="nucleotide sequence ID" value="NZ_BJUX01000009.1"/>
</dbReference>
<evidence type="ECO:0000313" key="2">
    <source>
        <dbReference type="EMBL" id="GEK89005.1"/>
    </source>
</evidence>
<protein>
    <submittedName>
        <fullName evidence="2">Helicase</fullName>
    </submittedName>
    <submittedName>
        <fullName evidence="3">PH domain-containing protein</fullName>
    </submittedName>
</protein>
<organism evidence="3 4">
    <name type="scientific">Alkalibacterium putridalgicola</name>
    <dbReference type="NCBI Taxonomy" id="426703"/>
    <lineage>
        <taxon>Bacteria</taxon>
        <taxon>Bacillati</taxon>
        <taxon>Bacillota</taxon>
        <taxon>Bacilli</taxon>
        <taxon>Lactobacillales</taxon>
        <taxon>Carnobacteriaceae</taxon>
        <taxon>Alkalibacterium</taxon>
    </lineage>
</organism>
<sequence>MEGFNLSSMIQGSLGNHSEKSPEELTKEYSDYLFDGEKIMMGYRLIRDDLVFTTLRILFIDKQGATGKKVSFKSIYIDSIINVEMETAGTGFDDSEITVTYLENAYQKSNNERLAEQTFEFPKKTDIASLYRTLGNVSVKNRERINN</sequence>
<dbReference type="Proteomes" id="UP000321425">
    <property type="component" value="Unassembled WGS sequence"/>
</dbReference>
<dbReference type="EMBL" id="FOBL01000003">
    <property type="protein sequence ID" value="SEL53243.1"/>
    <property type="molecule type" value="Genomic_DNA"/>
</dbReference>
<feature type="domain" description="Bacterial Pleckstrin homology" evidence="1">
    <location>
        <begin position="9"/>
        <end position="136"/>
    </location>
</feature>
<name>A0A1H7QZ73_9LACT</name>
<keyword evidence="2" id="KW-0067">ATP-binding</keyword>
<dbReference type="SUPFAM" id="SSF50729">
    <property type="entry name" value="PH domain-like"/>
    <property type="match status" value="1"/>
</dbReference>
<gene>
    <name evidence="2" type="ORF">APU01nite_10440</name>
    <name evidence="3" type="ORF">SAMN04488100_10340</name>
</gene>
<keyword evidence="2" id="KW-0547">Nucleotide-binding</keyword>
<evidence type="ECO:0000313" key="5">
    <source>
        <dbReference type="Proteomes" id="UP000321425"/>
    </source>
</evidence>
<dbReference type="Gene3D" id="2.30.29.50">
    <property type="entry name" value="Bacterial Pleckstrin homology domain"/>
    <property type="match status" value="1"/>
</dbReference>
<dbReference type="Pfam" id="PF08000">
    <property type="entry name" value="bPH_1"/>
    <property type="match status" value="1"/>
</dbReference>
<dbReference type="AlphaFoldDB" id="A0A1H7QZ73"/>
<keyword evidence="5" id="KW-1185">Reference proteome</keyword>
<keyword evidence="2" id="KW-0378">Hydrolase</keyword>
<evidence type="ECO:0000313" key="3">
    <source>
        <dbReference type="EMBL" id="SEL53243.1"/>
    </source>
</evidence>
<dbReference type="InterPro" id="IPR012544">
    <property type="entry name" value="PHb"/>
</dbReference>
<dbReference type="GO" id="GO:0004386">
    <property type="term" value="F:helicase activity"/>
    <property type="evidence" value="ECO:0007669"/>
    <property type="project" value="UniProtKB-KW"/>
</dbReference>
<accession>A0A1H7QZ73</accession>
<reference evidence="3 4" key="1">
    <citation type="submission" date="2016-10" db="EMBL/GenBank/DDBJ databases">
        <authorList>
            <person name="de Groot N.N."/>
        </authorList>
    </citation>
    <scope>NUCLEOTIDE SEQUENCE [LARGE SCALE GENOMIC DNA]</scope>
    <source>
        <strain evidence="3 4">DSM 19182</strain>
    </source>
</reference>
<dbReference type="Proteomes" id="UP000198548">
    <property type="component" value="Unassembled WGS sequence"/>
</dbReference>
<dbReference type="EMBL" id="BJUX01000009">
    <property type="protein sequence ID" value="GEK89005.1"/>
    <property type="molecule type" value="Genomic_DNA"/>
</dbReference>
<dbReference type="OrthoDB" id="9803613at2"/>
<dbReference type="STRING" id="426703.SAMN04488100_10340"/>
<proteinExistence type="predicted"/>
<dbReference type="InterPro" id="IPR037063">
    <property type="entry name" value="PHb_sf"/>
</dbReference>